<dbReference type="Gene3D" id="3.90.226.10">
    <property type="entry name" value="2-enoyl-CoA Hydratase, Chain A, domain 1"/>
    <property type="match status" value="1"/>
</dbReference>
<sequence length="505" mass="57710">MKRLALIILLLVTGLKVTGQQINAKISADQRRQEVILLQKSLISLHPGLYRYNTPGQIDQYVNELLQKVSGPITDHAYFILLSQFVTKIKCGHTYLNPWNQKKQVIDDYFSKSYIPFLYRVVDKKFIITHNLSEHPGIREGDEIISINGIAVHTIFDSLWTVSRSDGNNGPGKKSDNMNIVPIDIDTSNYSMFDIFFPLFFPQNFDTATYRFGIKSSKGKSRMITVRSLSKKQRQLVCVSRFGKIPIHEENWTFRSLNPETAYFRIGDFETWEWKTDYKKYLDSVFKTVARNHTPNLVIDIRGNEGGDDEARDELLSYIIDKPFGCENPTRRLYRFLSIPDTLMPYLKTWEKEAKQPKNAKEYTMTSEGLYERNEAIRQPCSPVNPKPGVFKGKVFLITNSNNSSTTFTLADIFQVAHRGSIVGEQTGGTKQGLNGGKFLLLNLPYSKIEIDIPIIWQAPATARQDEGIVPDYVIPETQKDIALHHDAQLSFVLGLISKQQTQHK</sequence>
<dbReference type="PANTHER" id="PTHR32060">
    <property type="entry name" value="TAIL-SPECIFIC PROTEASE"/>
    <property type="match status" value="1"/>
</dbReference>
<dbReference type="EMBL" id="PYGD01000001">
    <property type="protein sequence ID" value="PSK94787.1"/>
    <property type="molecule type" value="Genomic_DNA"/>
</dbReference>
<gene>
    <name evidence="2" type="ORF">B0I18_101947</name>
</gene>
<accession>A0A2P8DC78</accession>
<organism evidence="2 3">
    <name type="scientific">Taibaiella chishuiensis</name>
    <dbReference type="NCBI Taxonomy" id="1434707"/>
    <lineage>
        <taxon>Bacteria</taxon>
        <taxon>Pseudomonadati</taxon>
        <taxon>Bacteroidota</taxon>
        <taxon>Chitinophagia</taxon>
        <taxon>Chitinophagales</taxon>
        <taxon>Chitinophagaceae</taxon>
        <taxon>Taibaiella</taxon>
    </lineage>
</organism>
<evidence type="ECO:0000313" key="2">
    <source>
        <dbReference type="EMBL" id="PSK94787.1"/>
    </source>
</evidence>
<evidence type="ECO:0000313" key="3">
    <source>
        <dbReference type="Proteomes" id="UP000240572"/>
    </source>
</evidence>
<dbReference type="PANTHER" id="PTHR32060:SF30">
    <property type="entry name" value="CARBOXY-TERMINAL PROCESSING PROTEASE CTPA"/>
    <property type="match status" value="1"/>
</dbReference>
<dbReference type="InterPro" id="IPR029045">
    <property type="entry name" value="ClpP/crotonase-like_dom_sf"/>
</dbReference>
<dbReference type="Pfam" id="PF03572">
    <property type="entry name" value="Peptidase_S41"/>
    <property type="match status" value="1"/>
</dbReference>
<reference evidence="2 3" key="1">
    <citation type="submission" date="2018-03" db="EMBL/GenBank/DDBJ databases">
        <title>Genomic Encyclopedia of Type Strains, Phase III (KMG-III): the genomes of soil and plant-associated and newly described type strains.</title>
        <authorList>
            <person name="Whitman W."/>
        </authorList>
    </citation>
    <scope>NUCLEOTIDE SEQUENCE [LARGE SCALE GENOMIC DNA]</scope>
    <source>
        <strain evidence="2 3">CGMCC 1.12700</strain>
    </source>
</reference>
<dbReference type="InterPro" id="IPR005151">
    <property type="entry name" value="Tail-specific_protease"/>
</dbReference>
<name>A0A2P8DC78_9BACT</name>
<proteinExistence type="predicted"/>
<dbReference type="SUPFAM" id="SSF52096">
    <property type="entry name" value="ClpP/crotonase"/>
    <property type="match status" value="1"/>
</dbReference>
<dbReference type="RefSeq" id="WP_106521475.1">
    <property type="nucleotide sequence ID" value="NZ_PYGD01000001.1"/>
</dbReference>
<dbReference type="OrthoDB" id="5480566at2"/>
<dbReference type="GO" id="GO:0030288">
    <property type="term" value="C:outer membrane-bounded periplasmic space"/>
    <property type="evidence" value="ECO:0007669"/>
    <property type="project" value="TreeGrafter"/>
</dbReference>
<dbReference type="GO" id="GO:0006508">
    <property type="term" value="P:proteolysis"/>
    <property type="evidence" value="ECO:0007669"/>
    <property type="project" value="InterPro"/>
</dbReference>
<feature type="domain" description="Tail specific protease" evidence="1">
    <location>
        <begin position="261"/>
        <end position="474"/>
    </location>
</feature>
<dbReference type="Proteomes" id="UP000240572">
    <property type="component" value="Unassembled WGS sequence"/>
</dbReference>
<keyword evidence="3" id="KW-1185">Reference proteome</keyword>
<dbReference type="GO" id="GO:0007165">
    <property type="term" value="P:signal transduction"/>
    <property type="evidence" value="ECO:0007669"/>
    <property type="project" value="TreeGrafter"/>
</dbReference>
<dbReference type="AlphaFoldDB" id="A0A2P8DC78"/>
<dbReference type="GO" id="GO:0004175">
    <property type="term" value="F:endopeptidase activity"/>
    <property type="evidence" value="ECO:0007669"/>
    <property type="project" value="TreeGrafter"/>
</dbReference>
<protein>
    <submittedName>
        <fullName evidence="2">Peptidase S41-like protein</fullName>
    </submittedName>
</protein>
<evidence type="ECO:0000259" key="1">
    <source>
        <dbReference type="Pfam" id="PF03572"/>
    </source>
</evidence>
<comment type="caution">
    <text evidence="2">The sequence shown here is derived from an EMBL/GenBank/DDBJ whole genome shotgun (WGS) entry which is preliminary data.</text>
</comment>
<dbReference type="GO" id="GO:0008236">
    <property type="term" value="F:serine-type peptidase activity"/>
    <property type="evidence" value="ECO:0007669"/>
    <property type="project" value="InterPro"/>
</dbReference>